<name>A0ABN0SKY4_9MICO</name>
<accession>A0ABN0SKY4</accession>
<feature type="compositionally biased region" description="Polar residues" evidence="1">
    <location>
        <begin position="70"/>
        <end position="84"/>
    </location>
</feature>
<organism evidence="2 3">
    <name type="scientific">Brevibacterium metallidurans</name>
    <dbReference type="NCBI Taxonomy" id="1482676"/>
    <lineage>
        <taxon>Bacteria</taxon>
        <taxon>Bacillati</taxon>
        <taxon>Actinomycetota</taxon>
        <taxon>Actinomycetes</taxon>
        <taxon>Micrococcales</taxon>
        <taxon>Brevibacteriaceae</taxon>
        <taxon>Brevibacterium</taxon>
    </lineage>
</organism>
<sequence length="306" mass="32520">MSTEATERTEASVSTEESEIDVAADQNGADQHPADQHPADPRPAPPGTAEQGEDAQFYSKGPLRLRGSQVPATTTDQNLLESRGSSNWVHEDPWRVMRIQAEFVEGFGSLAEVGPAVSIFGSARLGAGTQAYADAREIARRLAENGNAIITGGGPGIMEAGNLGATEAGGVSIGLGIELPFESGLNDHVELGVNFRYFFVRKTMFLKYSRGFVVMPGGFGTLDELFEAFTMVQTGKVTSFPIVLFGTRYWQGLVDWMASTLIEAGTISPGDLDLFTLTDDIDEVVATIGPAGTLPHAPAVGRGPEQ</sequence>
<keyword evidence="3" id="KW-1185">Reference proteome</keyword>
<dbReference type="Gene3D" id="3.40.50.450">
    <property type="match status" value="1"/>
</dbReference>
<dbReference type="Pfam" id="PF03641">
    <property type="entry name" value="Lysine_decarbox"/>
    <property type="match status" value="1"/>
</dbReference>
<dbReference type="Proteomes" id="UP001498238">
    <property type="component" value="Unassembled WGS sequence"/>
</dbReference>
<protein>
    <submittedName>
        <fullName evidence="2">TIGR00730 family Rossman fold protein</fullName>
    </submittedName>
</protein>
<evidence type="ECO:0000256" key="1">
    <source>
        <dbReference type="SAM" id="MobiDB-lite"/>
    </source>
</evidence>
<dbReference type="SUPFAM" id="SSF102405">
    <property type="entry name" value="MCP/YpsA-like"/>
    <property type="match status" value="1"/>
</dbReference>
<dbReference type="NCBIfam" id="TIGR00730">
    <property type="entry name" value="Rossman fold protein, TIGR00730 family"/>
    <property type="match status" value="1"/>
</dbReference>
<comment type="caution">
    <text evidence="2">The sequence shown here is derived from an EMBL/GenBank/DDBJ whole genome shotgun (WGS) entry which is preliminary data.</text>
</comment>
<dbReference type="InterPro" id="IPR031100">
    <property type="entry name" value="LOG_fam"/>
</dbReference>
<dbReference type="EMBL" id="BAAAAF010000002">
    <property type="protein sequence ID" value="GAA0034955.1"/>
    <property type="molecule type" value="Genomic_DNA"/>
</dbReference>
<feature type="compositionally biased region" description="Basic and acidic residues" evidence="1">
    <location>
        <begin position="1"/>
        <end position="10"/>
    </location>
</feature>
<dbReference type="InterPro" id="IPR052341">
    <property type="entry name" value="LOG_family_nucleotidases"/>
</dbReference>
<gene>
    <name evidence="2" type="ORF">NCCP602_09160</name>
</gene>
<dbReference type="InterPro" id="IPR005269">
    <property type="entry name" value="LOG"/>
</dbReference>
<reference evidence="2 3" key="1">
    <citation type="submission" date="2024-01" db="EMBL/GenBank/DDBJ databases">
        <title>Characterization of antibiotic resistant novel bacterial strains and their environmental applications.</title>
        <authorList>
            <person name="Manzoor S."/>
            <person name="Abbas S."/>
            <person name="Arshad M."/>
            <person name="Ahmed I."/>
        </authorList>
    </citation>
    <scope>NUCLEOTIDE SEQUENCE [LARGE SCALE GENOMIC DNA]</scope>
    <source>
        <strain evidence="2 3">NCCP-602</strain>
    </source>
</reference>
<dbReference type="PANTHER" id="PTHR43393">
    <property type="entry name" value="CYTOKININ RIBOSIDE 5'-MONOPHOSPHATE PHOSPHORIBOHYDROLASE"/>
    <property type="match status" value="1"/>
</dbReference>
<proteinExistence type="predicted"/>
<evidence type="ECO:0000313" key="3">
    <source>
        <dbReference type="Proteomes" id="UP001498238"/>
    </source>
</evidence>
<dbReference type="PANTHER" id="PTHR43393:SF2">
    <property type="entry name" value="CYTOKININ RIBOSIDE 5'-MONOPHOSPHATE PHOSPHORIBOHYDROLASE"/>
    <property type="match status" value="1"/>
</dbReference>
<evidence type="ECO:0000313" key="2">
    <source>
        <dbReference type="EMBL" id="GAA0034955.1"/>
    </source>
</evidence>
<feature type="region of interest" description="Disordered" evidence="1">
    <location>
        <begin position="1"/>
        <end position="84"/>
    </location>
</feature>